<dbReference type="EMBL" id="KY092484">
    <property type="protein sequence ID" value="APD18757.1"/>
    <property type="molecule type" value="Genomic_DNA"/>
</dbReference>
<protein>
    <recommendedName>
        <fullName evidence="5">Ribosome modulation factor</fullName>
    </recommendedName>
</protein>
<proteinExistence type="predicted"/>
<evidence type="ECO:0000313" key="3">
    <source>
        <dbReference type="EMBL" id="APD18757.1"/>
    </source>
</evidence>
<keyword evidence="1" id="KW-0963">Cytoplasm</keyword>
<dbReference type="Proteomes" id="UP000222578">
    <property type="component" value="Segment"/>
</dbReference>
<keyword evidence="2" id="KW-0810">Translation regulation</keyword>
<evidence type="ECO:0008006" key="5">
    <source>
        <dbReference type="Google" id="ProtNLM"/>
    </source>
</evidence>
<keyword evidence="4" id="KW-1185">Reference proteome</keyword>
<dbReference type="NCBIfam" id="NF041886">
    <property type="entry name" value="Rmf_CrpP_fam"/>
    <property type="match status" value="1"/>
</dbReference>
<dbReference type="Pfam" id="PF04957">
    <property type="entry name" value="RMF"/>
    <property type="match status" value="1"/>
</dbReference>
<accession>A0A1J0MCN3</accession>
<dbReference type="NCBIfam" id="NF041887">
    <property type="entry name" value="Rmf_like_phage"/>
    <property type="match status" value="1"/>
</dbReference>
<evidence type="ECO:0000256" key="2">
    <source>
        <dbReference type="ARBA" id="ARBA00022845"/>
    </source>
</evidence>
<dbReference type="Gene3D" id="1.10.10.620">
    <property type="entry name" value="ribosome modulation factor like domain"/>
    <property type="match status" value="1"/>
</dbReference>
<evidence type="ECO:0000313" key="4">
    <source>
        <dbReference type="Proteomes" id="UP000222578"/>
    </source>
</evidence>
<dbReference type="InterPro" id="IPR007040">
    <property type="entry name" value="Ribosome_modulation_factor"/>
</dbReference>
<gene>
    <name evidence="3" type="ORF">SEA_RALEIGH_5</name>
</gene>
<name>A0A1J0MCN3_9CAUD</name>
<sequence>MGTREDITRAVIQGAEAGRRGDDVRTCPHPSDSLLRTAWIKGYARARPVADQE</sequence>
<reference evidence="3 4" key="1">
    <citation type="submission" date="2016-11" db="EMBL/GenBank/DDBJ databases">
        <authorList>
            <person name="Donegan-Quick R."/>
            <person name="Bryant T.D."/>
            <person name="Hughes K.A."/>
            <person name="Quiroz D.E."/>
            <person name="Nayek S."/>
            <person name="Syed N."/>
            <person name="Wagner P.E."/>
            <person name="Kim T."/>
            <person name="Visi D.K."/>
            <person name="Allen M.S."/>
            <person name="Hughes L.E."/>
            <person name="Garlena R.A."/>
            <person name="Russell D.A."/>
            <person name="Pope W.H."/>
            <person name="Jacobs-Sera D."/>
            <person name="Hendrix R.W."/>
            <person name="Hatfull G.F."/>
        </authorList>
    </citation>
    <scope>NUCLEOTIDE SEQUENCE [LARGE SCALE GENOMIC DNA]</scope>
</reference>
<organism evidence="3 4">
    <name type="scientific">Streptomyces phage Raleigh</name>
    <dbReference type="NCBI Taxonomy" id="1920312"/>
    <lineage>
        <taxon>Viruses</taxon>
        <taxon>Duplodnaviria</taxon>
        <taxon>Heunggongvirae</taxon>
        <taxon>Uroviricota</taxon>
        <taxon>Caudoviricetes</taxon>
        <taxon>Raleighvirus</taxon>
        <taxon>Raleighvirus raleigh</taxon>
    </lineage>
</organism>
<evidence type="ECO:0000256" key="1">
    <source>
        <dbReference type="ARBA" id="ARBA00022490"/>
    </source>
</evidence>
<dbReference type="InterPro" id="IPR023200">
    <property type="entry name" value="RMF_sf"/>
</dbReference>